<evidence type="ECO:0000256" key="2">
    <source>
        <dbReference type="ARBA" id="ARBA00022723"/>
    </source>
</evidence>
<evidence type="ECO:0000256" key="4">
    <source>
        <dbReference type="ARBA" id="ARBA00022833"/>
    </source>
</evidence>
<proteinExistence type="predicted"/>
<dbReference type="STRING" id="1147741.A0A0R3RW29"/>
<keyword evidence="4" id="KW-0862">Zinc</keyword>
<feature type="compositionally biased region" description="Polar residues" evidence="6">
    <location>
        <begin position="299"/>
        <end position="308"/>
    </location>
</feature>
<keyword evidence="2" id="KW-0479">Metal-binding</keyword>
<dbReference type="SUPFAM" id="SSF53098">
    <property type="entry name" value="Ribonuclease H-like"/>
    <property type="match status" value="1"/>
</dbReference>
<feature type="region of interest" description="Disordered" evidence="6">
    <location>
        <begin position="1"/>
        <end position="88"/>
    </location>
</feature>
<feature type="compositionally biased region" description="Low complexity" evidence="6">
    <location>
        <begin position="899"/>
        <end position="921"/>
    </location>
</feature>
<sequence length="1094" mass="118477">MSIVVQGEAPEPKKFRSSLPTQVIVEKPTFTYQSSGSPLDDAANGGQSPAGPSSARSSSSTSCLKEERERDDLCGNGGSSSSNSNSLLYPRSGQSLVDAFSTAMIFQATNAYMKQMQPTNQKGRGKSATPSGDYFYEIPPGPPIPGAIAAASSPAAALFSEDDWSWHRNPAAAIRSGGTNKQTPVWKFFVYNKAENLSRCIVGNCTYVLKGPHTSTLACHLKKHPPQYVEYQKLKAIYSRDRLNNINSNSSQMSVSPAPASSGSGSATQLNSCSSRMKTSANNCNNGNSNTSRSRAHDSCSSGNSLSSIRHHTPVSTVVGNSGKQSAHSVSSILDVLNARASVAALASGNGHLLQNPIAAIFNNPEKDNRNGTVCISNTHNASGNSSSIKNNSSLADVLTANLLMAASSSATGNTVVVGRKWNREDRKQKEMEVKLALMLSASQLPLNIIENSFFRDFMEYVQPRFSMPRDINYVEEIINTEHSRTIINLKNQLTTAKKVAVMIDVLKLNTSASSATLPTSVDDKDLESKDSTSVNSDSGFEVSDENQSGTESPKSSAMRTDEMRPLVRLCISVAFHNPLAHRVEVALLGVRPLADQANIIDAVKSTVEKVLSDFDVTTDKVSRYLCNDICELIGINVSPEDVFPRMLNSSQLEPYNQKLTQSLLNVIDANEGIEELKKSFYSMILNFVTRPNAMQLLQQAVGHPVSIPIADSFLVLIDAILEVKDAFLCVCAQMSFEYPVETITESQWQVLENVSRLLRLFHTHMKVVQDGVYATIDGVVPSLMQLQVSLEKDFTALGNLATQLKTDLQKRTASILDITASDFDGTFIQATALNPHLALLLDDEQLAYARNAIEQELNERMRLAEEIVARRTARLNGGVDALLATVTDRAAAASSLATTSGMSGSNSRNGNRNINNIGSNDTSLSCQNLTTSTSLYPDLIHAANERRKMMKERQQAAAKNRYAEAIVQSYFDELAAGTNQTSPSPLAVATGALPITINGRNLAPLQYWQLNTVKYGLLAEIATELLTIPSSTVSLERIFATSSPDAPNGSGADMGGSGTNCFDPITLIKTIDEPARMERDAMLRFNRTLIPRF</sequence>
<evidence type="ECO:0000313" key="9">
    <source>
        <dbReference type="WBParaSite" id="EEL_0000634701-mRNA-1"/>
    </source>
</evidence>
<feature type="compositionally biased region" description="Basic and acidic residues" evidence="6">
    <location>
        <begin position="522"/>
        <end position="531"/>
    </location>
</feature>
<dbReference type="PANTHER" id="PTHR46481">
    <property type="entry name" value="ZINC FINGER BED DOMAIN-CONTAINING PROTEIN 4"/>
    <property type="match status" value="1"/>
</dbReference>
<feature type="region of interest" description="Disordered" evidence="6">
    <location>
        <begin position="899"/>
        <end position="923"/>
    </location>
</feature>
<reference evidence="9" key="1">
    <citation type="submission" date="2017-02" db="UniProtKB">
        <authorList>
            <consortium name="WormBaseParasite"/>
        </authorList>
    </citation>
    <scope>IDENTIFICATION</scope>
</reference>
<organism evidence="8 9">
    <name type="scientific">Elaeophora elaphi</name>
    <dbReference type="NCBI Taxonomy" id="1147741"/>
    <lineage>
        <taxon>Eukaryota</taxon>
        <taxon>Metazoa</taxon>
        <taxon>Ecdysozoa</taxon>
        <taxon>Nematoda</taxon>
        <taxon>Chromadorea</taxon>
        <taxon>Rhabditida</taxon>
        <taxon>Spirurina</taxon>
        <taxon>Spiruromorpha</taxon>
        <taxon>Filarioidea</taxon>
        <taxon>Onchocercidae</taxon>
        <taxon>Elaeophora</taxon>
    </lineage>
</organism>
<evidence type="ECO:0000259" key="7">
    <source>
        <dbReference type="Pfam" id="PF05699"/>
    </source>
</evidence>
<dbReference type="InterPro" id="IPR008906">
    <property type="entry name" value="HATC_C_dom"/>
</dbReference>
<comment type="subcellular location">
    <subcellularLocation>
        <location evidence="1">Nucleus</location>
    </subcellularLocation>
</comment>
<dbReference type="InterPro" id="IPR052035">
    <property type="entry name" value="ZnF_BED_domain_contain"/>
</dbReference>
<dbReference type="Pfam" id="PF05699">
    <property type="entry name" value="Dimer_Tnp_hAT"/>
    <property type="match status" value="1"/>
</dbReference>
<feature type="compositionally biased region" description="Low complexity" evidence="6">
    <location>
        <begin position="42"/>
        <end position="62"/>
    </location>
</feature>
<feature type="region of interest" description="Disordered" evidence="6">
    <location>
        <begin position="518"/>
        <end position="560"/>
    </location>
</feature>
<feature type="compositionally biased region" description="Basic and acidic residues" evidence="6">
    <location>
        <begin position="64"/>
        <end position="73"/>
    </location>
</feature>
<keyword evidence="5" id="KW-0539">Nucleus</keyword>
<evidence type="ECO:0000256" key="5">
    <source>
        <dbReference type="ARBA" id="ARBA00023242"/>
    </source>
</evidence>
<dbReference type="AlphaFoldDB" id="A0A0R3RW29"/>
<evidence type="ECO:0000313" key="8">
    <source>
        <dbReference type="Proteomes" id="UP000050640"/>
    </source>
</evidence>
<evidence type="ECO:0000256" key="1">
    <source>
        <dbReference type="ARBA" id="ARBA00004123"/>
    </source>
</evidence>
<feature type="region of interest" description="Disordered" evidence="6">
    <location>
        <begin position="284"/>
        <end position="308"/>
    </location>
</feature>
<feature type="region of interest" description="Disordered" evidence="6">
    <location>
        <begin position="248"/>
        <end position="272"/>
    </location>
</feature>
<dbReference type="InterPro" id="IPR012337">
    <property type="entry name" value="RNaseH-like_sf"/>
</dbReference>
<evidence type="ECO:0000256" key="6">
    <source>
        <dbReference type="SAM" id="MobiDB-lite"/>
    </source>
</evidence>
<name>A0A0R3RW29_9BILA</name>
<keyword evidence="8" id="KW-1185">Reference proteome</keyword>
<accession>A0A0R3RW29</accession>
<feature type="compositionally biased region" description="Low complexity" evidence="6">
    <location>
        <begin position="284"/>
        <end position="293"/>
    </location>
</feature>
<feature type="compositionally biased region" description="Polar residues" evidence="6">
    <location>
        <begin position="546"/>
        <end position="559"/>
    </location>
</feature>
<dbReference type="GO" id="GO:0008270">
    <property type="term" value="F:zinc ion binding"/>
    <property type="evidence" value="ECO:0007669"/>
    <property type="project" value="UniProtKB-KW"/>
</dbReference>
<protein>
    <submittedName>
        <fullName evidence="9">Dimer_Tnp_hAT domain-containing protein</fullName>
    </submittedName>
</protein>
<dbReference type="PANTHER" id="PTHR46481:SF10">
    <property type="entry name" value="ZINC FINGER BED DOMAIN-CONTAINING PROTEIN 39"/>
    <property type="match status" value="1"/>
</dbReference>
<dbReference type="Proteomes" id="UP000050640">
    <property type="component" value="Unplaced"/>
</dbReference>
<feature type="domain" description="HAT C-terminal dimerisation" evidence="7">
    <location>
        <begin position="1001"/>
        <end position="1043"/>
    </location>
</feature>
<dbReference type="WBParaSite" id="EEL_0000634701-mRNA-1">
    <property type="protein sequence ID" value="EEL_0000634701-mRNA-1"/>
    <property type="gene ID" value="EEL_0000634701"/>
</dbReference>
<feature type="compositionally biased region" description="Low complexity" evidence="6">
    <location>
        <begin position="256"/>
        <end position="267"/>
    </location>
</feature>
<dbReference type="GO" id="GO:0046983">
    <property type="term" value="F:protein dimerization activity"/>
    <property type="evidence" value="ECO:0007669"/>
    <property type="project" value="InterPro"/>
</dbReference>
<dbReference type="GO" id="GO:0005634">
    <property type="term" value="C:nucleus"/>
    <property type="evidence" value="ECO:0007669"/>
    <property type="project" value="UniProtKB-SubCell"/>
</dbReference>
<evidence type="ECO:0000256" key="3">
    <source>
        <dbReference type="ARBA" id="ARBA00022771"/>
    </source>
</evidence>
<keyword evidence="3" id="KW-0863">Zinc-finger</keyword>